<evidence type="ECO:0000313" key="19">
    <source>
        <dbReference type="Proteomes" id="UP000287865"/>
    </source>
</evidence>
<evidence type="ECO:0000259" key="13">
    <source>
        <dbReference type="Pfam" id="PF00662"/>
    </source>
</evidence>
<feature type="transmembrane region" description="Helical" evidence="11">
    <location>
        <begin position="130"/>
        <end position="147"/>
    </location>
</feature>
<dbReference type="Proteomes" id="UP000287865">
    <property type="component" value="Unassembled WGS sequence"/>
</dbReference>
<evidence type="ECO:0000256" key="4">
    <source>
        <dbReference type="ARBA" id="ARBA00022475"/>
    </source>
</evidence>
<feature type="transmembrane region" description="Helical" evidence="11">
    <location>
        <begin position="489"/>
        <end position="514"/>
    </location>
</feature>
<evidence type="ECO:0000259" key="14">
    <source>
        <dbReference type="Pfam" id="PF13244"/>
    </source>
</evidence>
<evidence type="ECO:0000256" key="11">
    <source>
        <dbReference type="SAM" id="Phobius"/>
    </source>
</evidence>
<feature type="transmembrane region" description="Helical" evidence="11">
    <location>
        <begin position="400"/>
        <end position="425"/>
    </location>
</feature>
<feature type="transmembrane region" description="Helical" evidence="11">
    <location>
        <begin position="159"/>
        <end position="183"/>
    </location>
</feature>
<evidence type="ECO:0000259" key="15">
    <source>
        <dbReference type="Pfam" id="PF20501"/>
    </source>
</evidence>
<dbReference type="InterPro" id="IPR001516">
    <property type="entry name" value="Proton_antipo_N"/>
</dbReference>
<dbReference type="OrthoDB" id="9811798at2"/>
<feature type="domain" description="MrpA C-terminal/MbhD" evidence="14">
    <location>
        <begin position="604"/>
        <end position="668"/>
    </location>
</feature>
<reference evidence="17 19" key="1">
    <citation type="journal article" date="2018" name="Front. Microbiol.">
        <title>Genome-Based Analysis Reveals the Taxonomy and Diversity of the Family Idiomarinaceae.</title>
        <authorList>
            <person name="Liu Y."/>
            <person name="Lai Q."/>
            <person name="Shao Z."/>
        </authorList>
    </citation>
    <scope>NUCLEOTIDE SEQUENCE [LARGE SCALE GENOMIC DNA]</scope>
    <source>
        <strain evidence="17 19">CF12-14</strain>
    </source>
</reference>
<evidence type="ECO:0000313" key="16">
    <source>
        <dbReference type="EMBL" id="RAJ98408.1"/>
    </source>
</evidence>
<accession>A0A327X671</accession>
<dbReference type="AlphaFoldDB" id="A0A327X671"/>
<feature type="region of interest" description="Disordered" evidence="10">
    <location>
        <begin position="817"/>
        <end position="894"/>
    </location>
</feature>
<protein>
    <submittedName>
        <fullName evidence="16">Multisubunit sodium/proton antiporter MrpA subunit</fullName>
    </submittedName>
    <submittedName>
        <fullName evidence="17">Na(+)/H(+) antiporter subunit A</fullName>
    </submittedName>
</protein>
<evidence type="ECO:0000256" key="5">
    <source>
        <dbReference type="ARBA" id="ARBA00022692"/>
    </source>
</evidence>
<feature type="domain" description="MrpA C-terminal/MbhE" evidence="15">
    <location>
        <begin position="679"/>
        <end position="761"/>
    </location>
</feature>
<evidence type="ECO:0000256" key="9">
    <source>
        <dbReference type="RuleBase" id="RU000320"/>
    </source>
</evidence>
<evidence type="ECO:0000256" key="3">
    <source>
        <dbReference type="ARBA" id="ARBA00022449"/>
    </source>
</evidence>
<feature type="compositionally biased region" description="Basic and acidic residues" evidence="10">
    <location>
        <begin position="842"/>
        <end position="855"/>
    </location>
</feature>
<dbReference type="Pfam" id="PF20501">
    <property type="entry name" value="MbhE"/>
    <property type="match status" value="1"/>
</dbReference>
<feature type="compositionally biased region" description="Basic and acidic residues" evidence="10">
    <location>
        <begin position="817"/>
        <end position="828"/>
    </location>
</feature>
<feature type="transmembrane region" description="Helical" evidence="11">
    <location>
        <begin position="363"/>
        <end position="388"/>
    </location>
</feature>
<feature type="transmembrane region" description="Helical" evidence="11">
    <location>
        <begin position="646"/>
        <end position="668"/>
    </location>
</feature>
<feature type="transmembrane region" description="Helical" evidence="11">
    <location>
        <begin position="203"/>
        <end position="228"/>
    </location>
</feature>
<dbReference type="Pfam" id="PF13244">
    <property type="entry name" value="MbhD"/>
    <property type="match status" value="1"/>
</dbReference>
<feature type="transmembrane region" description="Helical" evidence="11">
    <location>
        <begin position="74"/>
        <end position="95"/>
    </location>
</feature>
<feature type="domain" description="NADH:quinone oxidoreductase/Mrp antiporter transmembrane" evidence="12">
    <location>
        <begin position="124"/>
        <end position="412"/>
    </location>
</feature>
<feature type="transmembrane region" description="Helical" evidence="11">
    <location>
        <begin position="446"/>
        <end position="469"/>
    </location>
</feature>
<evidence type="ECO:0000256" key="10">
    <source>
        <dbReference type="SAM" id="MobiDB-lite"/>
    </source>
</evidence>
<evidence type="ECO:0000256" key="2">
    <source>
        <dbReference type="ARBA" id="ARBA00022448"/>
    </source>
</evidence>
<feature type="transmembrane region" description="Helical" evidence="11">
    <location>
        <begin position="296"/>
        <end position="314"/>
    </location>
</feature>
<dbReference type="GO" id="GO:0006811">
    <property type="term" value="P:monoatomic ion transport"/>
    <property type="evidence" value="ECO:0007669"/>
    <property type="project" value="UniProtKB-KW"/>
</dbReference>
<feature type="transmembrane region" description="Helical" evidence="11">
    <location>
        <begin position="680"/>
        <end position="701"/>
    </location>
</feature>
<name>A0A327X671_9GAMM</name>
<feature type="transmembrane region" description="Helical" evidence="11">
    <location>
        <begin position="565"/>
        <end position="583"/>
    </location>
</feature>
<evidence type="ECO:0000256" key="6">
    <source>
        <dbReference type="ARBA" id="ARBA00022989"/>
    </source>
</evidence>
<dbReference type="PRINTS" id="PR01434">
    <property type="entry name" value="NADHDHGNASE5"/>
</dbReference>
<evidence type="ECO:0000256" key="7">
    <source>
        <dbReference type="ARBA" id="ARBA00023065"/>
    </source>
</evidence>
<dbReference type="GO" id="GO:0005886">
    <property type="term" value="C:plasma membrane"/>
    <property type="evidence" value="ECO:0007669"/>
    <property type="project" value="UniProtKB-SubCell"/>
</dbReference>
<dbReference type="RefSeq" id="WP_111569243.1">
    <property type="nucleotide sequence ID" value="NZ_PIPK01000005.1"/>
</dbReference>
<keyword evidence="2" id="KW-0813">Transport</keyword>
<dbReference type="Pfam" id="PF00662">
    <property type="entry name" value="Proton_antipo_N"/>
    <property type="match status" value="1"/>
</dbReference>
<keyword evidence="5 9" id="KW-0812">Transmembrane</keyword>
<dbReference type="GO" id="GO:0015297">
    <property type="term" value="F:antiporter activity"/>
    <property type="evidence" value="ECO:0007669"/>
    <property type="project" value="UniProtKB-KW"/>
</dbReference>
<evidence type="ECO:0000259" key="12">
    <source>
        <dbReference type="Pfam" id="PF00361"/>
    </source>
</evidence>
<keyword evidence="4" id="KW-1003">Cell membrane</keyword>
<evidence type="ECO:0000313" key="18">
    <source>
        <dbReference type="Proteomes" id="UP000249203"/>
    </source>
</evidence>
<feature type="domain" description="NADH-Ubiquinone oxidoreductase (complex I) chain 5 N-terminal" evidence="13">
    <location>
        <begin position="61"/>
        <end position="107"/>
    </location>
</feature>
<feature type="transmembrane region" description="Helical" evidence="11">
    <location>
        <begin position="107"/>
        <end position="124"/>
    </location>
</feature>
<dbReference type="NCBIfam" id="NF009287">
    <property type="entry name" value="PRK12647.1"/>
    <property type="match status" value="1"/>
</dbReference>
<feature type="transmembrane region" description="Helical" evidence="11">
    <location>
        <begin position="739"/>
        <end position="757"/>
    </location>
</feature>
<proteinExistence type="predicted"/>
<gene>
    <name evidence="16" type="ORF">B0I24_105161</name>
    <name evidence="17" type="ORF">CWE07_06950</name>
</gene>
<organism evidence="16 18">
    <name type="scientific">Aliidiomarina maris</name>
    <dbReference type="NCBI Taxonomy" id="531312"/>
    <lineage>
        <taxon>Bacteria</taxon>
        <taxon>Pseudomonadati</taxon>
        <taxon>Pseudomonadota</taxon>
        <taxon>Gammaproteobacteria</taxon>
        <taxon>Alteromonadales</taxon>
        <taxon>Idiomarinaceae</taxon>
        <taxon>Aliidiomarina</taxon>
    </lineage>
</organism>
<feature type="transmembrane region" description="Helical" evidence="11">
    <location>
        <begin position="622"/>
        <end position="640"/>
    </location>
</feature>
<dbReference type="EMBL" id="QLMD01000005">
    <property type="protein sequence ID" value="RAJ98408.1"/>
    <property type="molecule type" value="Genomic_DNA"/>
</dbReference>
<dbReference type="InterPro" id="IPR046806">
    <property type="entry name" value="MrpA_C/MbhE"/>
</dbReference>
<keyword evidence="3" id="KW-0050">Antiport</keyword>
<dbReference type="PANTHER" id="PTHR43373">
    <property type="entry name" value="NA(+)/H(+) ANTIPORTER SUBUNIT"/>
    <property type="match status" value="1"/>
</dbReference>
<dbReference type="EMBL" id="PIPK01000005">
    <property type="protein sequence ID" value="RUO24777.1"/>
    <property type="molecule type" value="Genomic_DNA"/>
</dbReference>
<evidence type="ECO:0000256" key="8">
    <source>
        <dbReference type="ARBA" id="ARBA00023136"/>
    </source>
</evidence>
<dbReference type="Proteomes" id="UP000249203">
    <property type="component" value="Unassembled WGS sequence"/>
</dbReference>
<sequence>MQLAVLVIFIAAALTPWLYPKLQGRTSTLLALVPATLTLWFASHIPAVASGETIVHAYQWIPGLGISFDMVLDGLSLLFALLICGIGTFIVLYAGAYLKGHENLNRFLVILLSFMASMLGLVLADNLITLFVFWELTSITSYMLIGFNHQSADARKAALQGLIVTVGGGLALLAGLIMLATVGGSYSLQEIFNSSEVLTEHPWYTGMMVCLLLGAFTKSAQFPFHFWLPNAMAAPTPVSAYLHSATMVKAGIYLLARLQPELGSTELWVTVLTSVGAFTMLTGAFLALRNTDLKKLLAYSTLMALGTLTLLLGIGTELAMIGFAAYLLAHSLYKGALFMLAGSVDHEAGTRDVRELGGLRKKLPVTATCTIIAALSLAGIPPLFGFVAKELLLESVLENMFNVVILGMVVLSSIFVVCVAGLVAIRPFFGEFKAAKNADDIHEAPTGMLIGPVILVVLSLLAGLLPGLAGSYFTLPATYAVAGGEIEGYLALWHGINAALIISLVSIALGFLLFKNWDKVYTQLRKLDPVIARGPESGYFKFMDGLVFTAEWQTRLLQNGSMRNYLRLIILSFIAITGYTLFARYQVHWNFDLNVSFYEVFAVAMLVAGAAAAVLTHSRLGAVAYMGAVGFSVAMIFILFSAPDLGITQILVETLTVILLVLVLFRLPSFANISSTSDRISDAFVAILTGGLMTLLIMVTIEVQDFTPISDFMIANSVPEAHGRNIVNVILVDYRALDTLGEIFVLALAAMGVYAMIKFNPKTAPGSNHYAGTLILPPKRVPEKDIVHSLEEIHQRMLEEQNIVDAVPDIEHDPEVDAAAKQEGKARADVANSNPKMIKKNAQHDGVHDYSEESQAHQQDINPDMNEPRGGSDDPESDTQDTNTSDPKKGAPKQ</sequence>
<feature type="transmembrane region" description="Helical" evidence="11">
    <location>
        <begin position="595"/>
        <end position="615"/>
    </location>
</feature>
<keyword evidence="6 11" id="KW-1133">Transmembrane helix</keyword>
<evidence type="ECO:0000313" key="17">
    <source>
        <dbReference type="EMBL" id="RUO24777.1"/>
    </source>
</evidence>
<feature type="transmembrane region" description="Helical" evidence="11">
    <location>
        <begin position="240"/>
        <end position="256"/>
    </location>
</feature>
<keyword evidence="7" id="KW-0406">Ion transport</keyword>
<feature type="transmembrane region" description="Helical" evidence="11">
    <location>
        <begin position="268"/>
        <end position="289"/>
    </location>
</feature>
<dbReference type="InterPro" id="IPR025383">
    <property type="entry name" value="MrpA_C/MbhD"/>
</dbReference>
<dbReference type="Pfam" id="PF00361">
    <property type="entry name" value="Proton_antipo_M"/>
    <property type="match status" value="1"/>
</dbReference>
<dbReference type="InterPro" id="IPR001750">
    <property type="entry name" value="ND/Mrp_TM"/>
</dbReference>
<dbReference type="PANTHER" id="PTHR43373:SF1">
    <property type="entry name" value="NA(+)_H(+) ANTIPORTER SUBUNIT A"/>
    <property type="match status" value="1"/>
</dbReference>
<keyword evidence="8 11" id="KW-0472">Membrane</keyword>
<dbReference type="InterPro" id="IPR050616">
    <property type="entry name" value="CPA3_Na-H_Antiporter_A"/>
</dbReference>
<evidence type="ECO:0000256" key="1">
    <source>
        <dbReference type="ARBA" id="ARBA00004651"/>
    </source>
</evidence>
<feature type="transmembrane region" description="Helical" evidence="11">
    <location>
        <begin position="320"/>
        <end position="342"/>
    </location>
</feature>
<comment type="caution">
    <text evidence="16">The sequence shown here is derived from an EMBL/GenBank/DDBJ whole genome shotgun (WGS) entry which is preliminary data.</text>
</comment>
<keyword evidence="19" id="KW-1185">Reference proteome</keyword>
<reference evidence="16 18" key="2">
    <citation type="submission" date="2018-06" db="EMBL/GenBank/DDBJ databases">
        <title>Genomic Encyclopedia of Type Strains, Phase III (KMG-III): the genomes of soil and plant-associated and newly described type strains.</title>
        <authorList>
            <person name="Whitman W."/>
        </authorList>
    </citation>
    <scope>NUCLEOTIDE SEQUENCE [LARGE SCALE GENOMIC DNA]</scope>
    <source>
        <strain evidence="16 18">CGMCC 1.15366</strain>
    </source>
</reference>
<comment type="subcellular location">
    <subcellularLocation>
        <location evidence="1">Cell membrane</location>
        <topology evidence="1">Multi-pass membrane protein</topology>
    </subcellularLocation>
    <subcellularLocation>
        <location evidence="9">Membrane</location>
        <topology evidence="9">Multi-pass membrane protein</topology>
    </subcellularLocation>
</comment>